<reference evidence="2 3" key="1">
    <citation type="journal article" date="2010" name="Nat. Biotechnol.">
        <title>Genome sequence of the model mushroom Schizophyllum commune.</title>
        <authorList>
            <person name="Ohm R.A."/>
            <person name="de Jong J.F."/>
            <person name="Lugones L.G."/>
            <person name="Aerts A."/>
            <person name="Kothe E."/>
            <person name="Stajich J.E."/>
            <person name="de Vries R.P."/>
            <person name="Record E."/>
            <person name="Levasseur A."/>
            <person name="Baker S.E."/>
            <person name="Bartholomew K.A."/>
            <person name="Coutinho P.M."/>
            <person name="Erdmann S."/>
            <person name="Fowler T.J."/>
            <person name="Gathman A.C."/>
            <person name="Lombard V."/>
            <person name="Henrissat B."/>
            <person name="Knabe N."/>
            <person name="Kuees U."/>
            <person name="Lilly W.W."/>
            <person name="Lindquist E."/>
            <person name="Lucas S."/>
            <person name="Magnuson J.K."/>
            <person name="Piumi F."/>
            <person name="Raudaskoski M."/>
            <person name="Salamov A."/>
            <person name="Schmutz J."/>
            <person name="Schwarze F.W.M.R."/>
            <person name="vanKuyk P.A."/>
            <person name="Horton J.S."/>
            <person name="Grigoriev I.V."/>
            <person name="Woesten H.A.B."/>
        </authorList>
    </citation>
    <scope>NUCLEOTIDE SEQUENCE [LARGE SCALE GENOMIC DNA]</scope>
    <source>
        <strain evidence="3">H4-8 / FGSC 9210</strain>
    </source>
</reference>
<accession>D8QD22</accession>
<keyword evidence="3" id="KW-1185">Reference proteome</keyword>
<dbReference type="EMBL" id="GL377309">
    <property type="protein sequence ID" value="EFI95032.1"/>
    <property type="molecule type" value="Genomic_DNA"/>
</dbReference>
<dbReference type="KEGG" id="scm:SCHCO_02635722"/>
<dbReference type="InParanoid" id="D8QD22"/>
<dbReference type="eggNOG" id="ENOG502SD4Q">
    <property type="taxonomic scope" value="Eukaryota"/>
</dbReference>
<organism evidence="3">
    <name type="scientific">Schizophyllum commune (strain H4-8 / FGSC 9210)</name>
    <name type="common">Split gill fungus</name>
    <dbReference type="NCBI Taxonomy" id="578458"/>
    <lineage>
        <taxon>Eukaryota</taxon>
        <taxon>Fungi</taxon>
        <taxon>Dikarya</taxon>
        <taxon>Basidiomycota</taxon>
        <taxon>Agaricomycotina</taxon>
        <taxon>Agaricomycetes</taxon>
        <taxon>Agaricomycetidae</taxon>
        <taxon>Agaricales</taxon>
        <taxon>Schizophyllaceae</taxon>
        <taxon>Schizophyllum</taxon>
    </lineage>
</organism>
<gene>
    <name evidence="2" type="ORF">SCHCODRAFT_258110</name>
</gene>
<dbReference type="GeneID" id="9591355"/>
<feature type="compositionally biased region" description="Pro residues" evidence="1">
    <location>
        <begin position="162"/>
        <end position="179"/>
    </location>
</feature>
<feature type="compositionally biased region" description="Polar residues" evidence="1">
    <location>
        <begin position="40"/>
        <end position="54"/>
    </location>
</feature>
<dbReference type="HOGENOM" id="CLU_797300_0_0_1"/>
<dbReference type="OrthoDB" id="3262547at2759"/>
<proteinExistence type="predicted"/>
<protein>
    <submittedName>
        <fullName evidence="2">Expressed protein</fullName>
    </submittedName>
</protein>
<dbReference type="Proteomes" id="UP000007431">
    <property type="component" value="Unassembled WGS sequence"/>
</dbReference>
<evidence type="ECO:0000313" key="3">
    <source>
        <dbReference type="Proteomes" id="UP000007431"/>
    </source>
</evidence>
<dbReference type="STRING" id="578458.D8QD22"/>
<sequence length="348" mass="37081">MKNRKEAAIQRKKLATTPVKKQPAFSGKTPVRAKDEDENSFWSTPSVAQQSSLAQEEADMLLNESFGELGDASFAASPIKPSRQPLGKRLRQDEPPAISRRPIHREDEPIKPRAESADEPRSPSPPSPGGEDERGNEPESSAQAPGDASVSEDQDTIIISKPAPPPSPPKPTTPPPNPALAPQTPGTAKRLKVRVNADVERIVVKVWQTVGDIIMPNHPYHTGPGSTGKEKLPSAKDTIAHLRDIASLSTVTPSSPSASSVSTLATAPSGSATPQQIFTAHLLLELLAAAPSFTLPLNRAKELLADKAREDGGSALGSQSNSVVYKCVAKRLVKIVRSGREQIVAFDV</sequence>
<dbReference type="RefSeq" id="XP_003029935.1">
    <property type="nucleotide sequence ID" value="XM_003029889.1"/>
</dbReference>
<evidence type="ECO:0000256" key="1">
    <source>
        <dbReference type="SAM" id="MobiDB-lite"/>
    </source>
</evidence>
<name>D8QD22_SCHCM</name>
<evidence type="ECO:0000313" key="2">
    <source>
        <dbReference type="EMBL" id="EFI95032.1"/>
    </source>
</evidence>
<dbReference type="AlphaFoldDB" id="D8QD22"/>
<feature type="region of interest" description="Disordered" evidence="1">
    <location>
        <begin position="73"/>
        <end position="189"/>
    </location>
</feature>
<feature type="compositionally biased region" description="Basic and acidic residues" evidence="1">
    <location>
        <begin position="104"/>
        <end position="121"/>
    </location>
</feature>
<feature type="region of interest" description="Disordered" evidence="1">
    <location>
        <begin position="1"/>
        <end position="59"/>
    </location>
</feature>
<dbReference type="VEuPathDB" id="FungiDB:SCHCODRAFT_02635722"/>